<sequence length="392" mass="44309">MNTPSPSANQRTYVLFGKQVTYDVSCPFPSDQLPDLRKHGVPFLGAPVRVLDQVMLLIDANRVLSAIWTKARYATVETRTPLEEAVAAGVVQVFAPPDLLREVDDEHLARYQPSKMREPLPFSRVQEARQELLKSIQIVEPPDISSPAIERLRARDPKDVAYAQLFEHLKLDAVLSRDADWKATGYPVFQAKDHDLPATLRKYARAVTEEIGRFGVLTAGTFLTFEMVKGAWNLLDRMPPAFRWAGRAALIAAAANPGTYRAVLPGIAEFFNQLQAKSQERAQAQQLIERDIQPNPRRLSLKEHARRELVKAREPLNLSELAQRVRAAGAHSRSKNLEAYLCRQMKDDKRFVEHSDGRWSVREAATLSELSPALRPHVLFTEGLVQGWRRKQ</sequence>
<dbReference type="EMBL" id="JABBJJ010000377">
    <property type="protein sequence ID" value="NMO22035.1"/>
    <property type="molecule type" value="Genomic_DNA"/>
</dbReference>
<protein>
    <recommendedName>
        <fullName evidence="2">HTH HARE-type domain-containing protein</fullName>
    </recommendedName>
</protein>
<proteinExistence type="predicted"/>
<dbReference type="RefSeq" id="WP_169351199.1">
    <property type="nucleotide sequence ID" value="NZ_JABBJJ010000377.1"/>
</dbReference>
<feature type="domain" description="HTH HARE-type" evidence="2">
    <location>
        <begin position="300"/>
        <end position="363"/>
    </location>
</feature>
<name>A0A848LVJ5_9BACT</name>
<dbReference type="Pfam" id="PF05066">
    <property type="entry name" value="HARE-HTH"/>
    <property type="match status" value="1"/>
</dbReference>
<dbReference type="Proteomes" id="UP000518300">
    <property type="component" value="Unassembled WGS sequence"/>
</dbReference>
<dbReference type="InterPro" id="IPR007759">
    <property type="entry name" value="Asxl_HARE-HTH"/>
</dbReference>
<keyword evidence="4" id="KW-1185">Reference proteome</keyword>
<accession>A0A848LVJ5</accession>
<evidence type="ECO:0000313" key="3">
    <source>
        <dbReference type="EMBL" id="NMO22035.1"/>
    </source>
</evidence>
<keyword evidence="1" id="KW-0804">Transcription</keyword>
<evidence type="ECO:0000259" key="2">
    <source>
        <dbReference type="Pfam" id="PF05066"/>
    </source>
</evidence>
<organism evidence="3 4">
    <name type="scientific">Pyxidicoccus fallax</name>
    <dbReference type="NCBI Taxonomy" id="394095"/>
    <lineage>
        <taxon>Bacteria</taxon>
        <taxon>Pseudomonadati</taxon>
        <taxon>Myxococcota</taxon>
        <taxon>Myxococcia</taxon>
        <taxon>Myxococcales</taxon>
        <taxon>Cystobacterineae</taxon>
        <taxon>Myxococcaceae</taxon>
        <taxon>Pyxidicoccus</taxon>
    </lineage>
</organism>
<evidence type="ECO:0000313" key="4">
    <source>
        <dbReference type="Proteomes" id="UP000518300"/>
    </source>
</evidence>
<comment type="caution">
    <text evidence="3">The sequence shown here is derived from an EMBL/GenBank/DDBJ whole genome shotgun (WGS) entry which is preliminary data.</text>
</comment>
<evidence type="ECO:0000256" key="1">
    <source>
        <dbReference type="ARBA" id="ARBA00023163"/>
    </source>
</evidence>
<dbReference type="AlphaFoldDB" id="A0A848LVJ5"/>
<dbReference type="GO" id="GO:0006355">
    <property type="term" value="P:regulation of DNA-templated transcription"/>
    <property type="evidence" value="ECO:0007669"/>
    <property type="project" value="InterPro"/>
</dbReference>
<gene>
    <name evidence="3" type="ORF">HG543_45345</name>
</gene>
<reference evidence="3 4" key="1">
    <citation type="submission" date="2020-04" db="EMBL/GenBank/DDBJ databases">
        <title>Draft genome of Pyxidicoccus fallax type strain.</title>
        <authorList>
            <person name="Whitworth D.E."/>
        </authorList>
    </citation>
    <scope>NUCLEOTIDE SEQUENCE [LARGE SCALE GENOMIC DNA]</scope>
    <source>
        <strain evidence="3 4">DSM 14698</strain>
    </source>
</reference>